<dbReference type="RefSeq" id="WP_377868440.1">
    <property type="nucleotide sequence ID" value="NZ_JBHMAY010000006.1"/>
</dbReference>
<gene>
    <name evidence="2" type="ORF">ACFORO_10160</name>
</gene>
<dbReference type="Proteomes" id="UP001595764">
    <property type="component" value="Unassembled WGS sequence"/>
</dbReference>
<proteinExistence type="predicted"/>
<reference evidence="3" key="1">
    <citation type="journal article" date="2019" name="Int. J. Syst. Evol. Microbiol.">
        <title>The Global Catalogue of Microorganisms (GCM) 10K type strain sequencing project: providing services to taxonomists for standard genome sequencing and annotation.</title>
        <authorList>
            <consortium name="The Broad Institute Genomics Platform"/>
            <consortium name="The Broad Institute Genome Sequencing Center for Infectious Disease"/>
            <person name="Wu L."/>
            <person name="Ma J."/>
        </authorList>
    </citation>
    <scope>NUCLEOTIDE SEQUENCE [LARGE SCALE GENOMIC DNA]</scope>
    <source>
        <strain evidence="3">CGMCC 4.7682</strain>
    </source>
</reference>
<name>A0ABV7QB08_9PSEU</name>
<sequence>MRKLVSGRAVLGGAVGAVLAAGLVFVAPGTAAPDPPSACHGTSLGLHGGVYEVSVTVDKTTHNSCKPVRAAIHCRGPLFTSYWERGKKVGKGKTSYAQCGYSDAYISYGYESYYSSKWHYAKVG</sequence>
<protein>
    <submittedName>
        <fullName evidence="2">Uncharacterized protein</fullName>
    </submittedName>
</protein>
<keyword evidence="3" id="KW-1185">Reference proteome</keyword>
<accession>A0ABV7QB08</accession>
<organism evidence="2 3">
    <name type="scientific">Amycolatopsis halotolerans</name>
    <dbReference type="NCBI Taxonomy" id="330083"/>
    <lineage>
        <taxon>Bacteria</taxon>
        <taxon>Bacillati</taxon>
        <taxon>Actinomycetota</taxon>
        <taxon>Actinomycetes</taxon>
        <taxon>Pseudonocardiales</taxon>
        <taxon>Pseudonocardiaceae</taxon>
        <taxon>Amycolatopsis</taxon>
    </lineage>
</organism>
<comment type="caution">
    <text evidence="2">The sequence shown here is derived from an EMBL/GenBank/DDBJ whole genome shotgun (WGS) entry which is preliminary data.</text>
</comment>
<keyword evidence="1" id="KW-0732">Signal</keyword>
<dbReference type="EMBL" id="JBHRWI010000014">
    <property type="protein sequence ID" value="MFC3510525.1"/>
    <property type="molecule type" value="Genomic_DNA"/>
</dbReference>
<evidence type="ECO:0000313" key="3">
    <source>
        <dbReference type="Proteomes" id="UP001595764"/>
    </source>
</evidence>
<feature type="signal peptide" evidence="1">
    <location>
        <begin position="1"/>
        <end position="20"/>
    </location>
</feature>
<feature type="chain" id="PRO_5045061938" evidence="1">
    <location>
        <begin position="21"/>
        <end position="124"/>
    </location>
</feature>
<evidence type="ECO:0000313" key="2">
    <source>
        <dbReference type="EMBL" id="MFC3510525.1"/>
    </source>
</evidence>
<evidence type="ECO:0000256" key="1">
    <source>
        <dbReference type="SAM" id="SignalP"/>
    </source>
</evidence>